<organism evidence="1 2">
    <name type="scientific">Trifolium medium</name>
    <dbReference type="NCBI Taxonomy" id="97028"/>
    <lineage>
        <taxon>Eukaryota</taxon>
        <taxon>Viridiplantae</taxon>
        <taxon>Streptophyta</taxon>
        <taxon>Embryophyta</taxon>
        <taxon>Tracheophyta</taxon>
        <taxon>Spermatophyta</taxon>
        <taxon>Magnoliopsida</taxon>
        <taxon>eudicotyledons</taxon>
        <taxon>Gunneridae</taxon>
        <taxon>Pentapetalae</taxon>
        <taxon>rosids</taxon>
        <taxon>fabids</taxon>
        <taxon>Fabales</taxon>
        <taxon>Fabaceae</taxon>
        <taxon>Papilionoideae</taxon>
        <taxon>50 kb inversion clade</taxon>
        <taxon>NPAAA clade</taxon>
        <taxon>Hologalegina</taxon>
        <taxon>IRL clade</taxon>
        <taxon>Trifolieae</taxon>
        <taxon>Trifolium</taxon>
    </lineage>
</organism>
<dbReference type="EMBL" id="LXQA010692130">
    <property type="protein sequence ID" value="MCI66260.1"/>
    <property type="molecule type" value="Genomic_DNA"/>
</dbReference>
<protein>
    <submittedName>
        <fullName evidence="1">Uncharacterized protein</fullName>
    </submittedName>
</protein>
<accession>A0A392U1A7</accession>
<feature type="non-terminal residue" evidence="1">
    <location>
        <position position="1"/>
    </location>
</feature>
<evidence type="ECO:0000313" key="2">
    <source>
        <dbReference type="Proteomes" id="UP000265520"/>
    </source>
</evidence>
<sequence>GGWVVRRYWPAMMLRGGSGARRRWQRWIGVDCCRRWL</sequence>
<comment type="caution">
    <text evidence="1">The sequence shown here is derived from an EMBL/GenBank/DDBJ whole genome shotgun (WGS) entry which is preliminary data.</text>
</comment>
<keyword evidence="2" id="KW-1185">Reference proteome</keyword>
<dbReference type="Proteomes" id="UP000265520">
    <property type="component" value="Unassembled WGS sequence"/>
</dbReference>
<evidence type="ECO:0000313" key="1">
    <source>
        <dbReference type="EMBL" id="MCI66260.1"/>
    </source>
</evidence>
<name>A0A392U1A7_9FABA</name>
<reference evidence="1 2" key="1">
    <citation type="journal article" date="2018" name="Front. Plant Sci.">
        <title>Red Clover (Trifolium pratense) and Zigzag Clover (T. medium) - A Picture of Genomic Similarities and Differences.</title>
        <authorList>
            <person name="Dluhosova J."/>
            <person name="Istvanek J."/>
            <person name="Nedelnik J."/>
            <person name="Repkova J."/>
        </authorList>
    </citation>
    <scope>NUCLEOTIDE SEQUENCE [LARGE SCALE GENOMIC DNA]</scope>
    <source>
        <strain evidence="2">cv. 10/8</strain>
        <tissue evidence="1">Leaf</tissue>
    </source>
</reference>
<proteinExistence type="predicted"/>
<dbReference type="AlphaFoldDB" id="A0A392U1A7"/>